<evidence type="ECO:0000313" key="4">
    <source>
        <dbReference type="Proteomes" id="UP000294947"/>
    </source>
</evidence>
<name>A0A4V2YP76_9PSEU</name>
<evidence type="ECO:0000259" key="2">
    <source>
        <dbReference type="Pfam" id="PF04149"/>
    </source>
</evidence>
<dbReference type="RefSeq" id="WP_132479379.1">
    <property type="nucleotide sequence ID" value="NZ_SMKW01000001.1"/>
</dbReference>
<dbReference type="OrthoDB" id="4557871at2"/>
<sequence length="66" mass="6886">MTLSQAPAGWRKSSRSSQETNCVEVGRIGGGAAVRDTKNRAAGHFTTTAAQWSAFVAAVKTGKFDG</sequence>
<keyword evidence="4" id="KW-1185">Reference proteome</keyword>
<dbReference type="InterPro" id="IPR007278">
    <property type="entry name" value="DUF397"/>
</dbReference>
<evidence type="ECO:0000313" key="3">
    <source>
        <dbReference type="EMBL" id="TDD56717.1"/>
    </source>
</evidence>
<organism evidence="3 4">
    <name type="scientific">Saccharopolyspora elongata</name>
    <dbReference type="NCBI Taxonomy" id="2530387"/>
    <lineage>
        <taxon>Bacteria</taxon>
        <taxon>Bacillati</taxon>
        <taxon>Actinomycetota</taxon>
        <taxon>Actinomycetes</taxon>
        <taxon>Pseudonocardiales</taxon>
        <taxon>Pseudonocardiaceae</taxon>
        <taxon>Saccharopolyspora</taxon>
    </lineage>
</organism>
<comment type="caution">
    <text evidence="3">The sequence shown here is derived from an EMBL/GenBank/DDBJ whole genome shotgun (WGS) entry which is preliminary data.</text>
</comment>
<feature type="domain" description="DUF397" evidence="2">
    <location>
        <begin position="8"/>
        <end position="60"/>
    </location>
</feature>
<evidence type="ECO:0000256" key="1">
    <source>
        <dbReference type="SAM" id="MobiDB-lite"/>
    </source>
</evidence>
<feature type="region of interest" description="Disordered" evidence="1">
    <location>
        <begin position="1"/>
        <end position="21"/>
    </location>
</feature>
<dbReference type="Pfam" id="PF04149">
    <property type="entry name" value="DUF397"/>
    <property type="match status" value="1"/>
</dbReference>
<proteinExistence type="predicted"/>
<dbReference type="EMBL" id="SMKW01000001">
    <property type="protein sequence ID" value="TDD56717.1"/>
    <property type="molecule type" value="Genomic_DNA"/>
</dbReference>
<protein>
    <submittedName>
        <fullName evidence="3">DUF397 domain-containing protein</fullName>
    </submittedName>
</protein>
<gene>
    <name evidence="3" type="ORF">E1288_01185</name>
</gene>
<reference evidence="3 4" key="1">
    <citation type="submission" date="2019-03" db="EMBL/GenBank/DDBJ databases">
        <title>Draft genome sequences of novel Actinobacteria.</title>
        <authorList>
            <person name="Sahin N."/>
            <person name="Ay H."/>
            <person name="Saygin H."/>
        </authorList>
    </citation>
    <scope>NUCLEOTIDE SEQUENCE [LARGE SCALE GENOMIC DNA]</scope>
    <source>
        <strain evidence="3 4">7K502</strain>
    </source>
</reference>
<accession>A0A4V2YP76</accession>
<dbReference type="Proteomes" id="UP000294947">
    <property type="component" value="Unassembled WGS sequence"/>
</dbReference>
<dbReference type="AlphaFoldDB" id="A0A4V2YP76"/>